<dbReference type="PANTHER" id="PTHR23081">
    <property type="entry name" value="RNA POLYMERASE II CTD PHOSPHATASE"/>
    <property type="match status" value="1"/>
</dbReference>
<dbReference type="GO" id="GO:0005634">
    <property type="term" value="C:nucleus"/>
    <property type="evidence" value="ECO:0007669"/>
    <property type="project" value="UniProtKB-SubCell"/>
</dbReference>
<dbReference type="CDD" id="cd00027">
    <property type="entry name" value="BRCT"/>
    <property type="match status" value="1"/>
</dbReference>
<comment type="subcellular location">
    <subcellularLocation>
        <location evidence="1">Nucleus</location>
    </subcellularLocation>
</comment>
<protein>
    <recommendedName>
        <fullName evidence="2">protein-serine/threonine phosphatase</fullName>
        <ecNumber evidence="2">3.1.3.16</ecNumber>
    </recommendedName>
</protein>
<dbReference type="InterPro" id="IPR001357">
    <property type="entry name" value="BRCT_dom"/>
</dbReference>
<accession>A0A8S1LXZ1</accession>
<evidence type="ECO:0000259" key="7">
    <source>
        <dbReference type="PROSITE" id="PS50172"/>
    </source>
</evidence>
<dbReference type="PROSITE" id="PS50969">
    <property type="entry name" value="FCP1"/>
    <property type="match status" value="1"/>
</dbReference>
<dbReference type="Pfam" id="PF03031">
    <property type="entry name" value="NIF"/>
    <property type="match status" value="1"/>
</dbReference>
<dbReference type="SMART" id="SM00577">
    <property type="entry name" value="CPDc"/>
    <property type="match status" value="1"/>
</dbReference>
<dbReference type="Proteomes" id="UP000688137">
    <property type="component" value="Unassembled WGS sequence"/>
</dbReference>
<keyword evidence="4" id="KW-0539">Nucleus</keyword>
<evidence type="ECO:0000256" key="3">
    <source>
        <dbReference type="ARBA" id="ARBA00022801"/>
    </source>
</evidence>
<gene>
    <name evidence="9" type="ORF">PPRIM_AZ9-3.1.T0480221</name>
</gene>
<dbReference type="PANTHER" id="PTHR23081:SF36">
    <property type="entry name" value="RNA POLYMERASE II SUBUNIT A C-TERMINAL DOMAIN PHOSPHATASE"/>
    <property type="match status" value="1"/>
</dbReference>
<dbReference type="InterPro" id="IPR004274">
    <property type="entry name" value="FCP1_dom"/>
</dbReference>
<dbReference type="OMA" id="SGYIVWA"/>
<feature type="domain" description="FCP1 homology" evidence="8">
    <location>
        <begin position="244"/>
        <end position="446"/>
    </location>
</feature>
<comment type="catalytic activity">
    <reaction evidence="5">
        <text>O-phospho-L-seryl-[protein] + H2O = L-seryl-[protein] + phosphate</text>
        <dbReference type="Rhea" id="RHEA:20629"/>
        <dbReference type="Rhea" id="RHEA-COMP:9863"/>
        <dbReference type="Rhea" id="RHEA-COMP:11604"/>
        <dbReference type="ChEBI" id="CHEBI:15377"/>
        <dbReference type="ChEBI" id="CHEBI:29999"/>
        <dbReference type="ChEBI" id="CHEBI:43474"/>
        <dbReference type="ChEBI" id="CHEBI:83421"/>
        <dbReference type="EC" id="3.1.3.16"/>
    </reaction>
</comment>
<dbReference type="InterPro" id="IPR039189">
    <property type="entry name" value="Fcp1"/>
</dbReference>
<organism evidence="9 10">
    <name type="scientific">Paramecium primaurelia</name>
    <dbReference type="NCBI Taxonomy" id="5886"/>
    <lineage>
        <taxon>Eukaryota</taxon>
        <taxon>Sar</taxon>
        <taxon>Alveolata</taxon>
        <taxon>Ciliophora</taxon>
        <taxon>Intramacronucleata</taxon>
        <taxon>Oligohymenophorea</taxon>
        <taxon>Peniculida</taxon>
        <taxon>Parameciidae</taxon>
        <taxon>Paramecium</taxon>
    </lineage>
</organism>
<evidence type="ECO:0000313" key="9">
    <source>
        <dbReference type="EMBL" id="CAD8072109.1"/>
    </source>
</evidence>
<evidence type="ECO:0000256" key="6">
    <source>
        <dbReference type="ARBA" id="ARBA00048336"/>
    </source>
</evidence>
<evidence type="ECO:0000256" key="4">
    <source>
        <dbReference type="ARBA" id="ARBA00023242"/>
    </source>
</evidence>
<dbReference type="AlphaFoldDB" id="A0A8S1LXZ1"/>
<dbReference type="PROSITE" id="PS50172">
    <property type="entry name" value="BRCT"/>
    <property type="match status" value="1"/>
</dbReference>
<evidence type="ECO:0000256" key="2">
    <source>
        <dbReference type="ARBA" id="ARBA00013081"/>
    </source>
</evidence>
<dbReference type="GO" id="GO:0008420">
    <property type="term" value="F:RNA polymerase II CTD heptapeptide repeat phosphatase activity"/>
    <property type="evidence" value="ECO:0007669"/>
    <property type="project" value="InterPro"/>
</dbReference>
<keyword evidence="3" id="KW-0378">Hydrolase</keyword>
<evidence type="ECO:0000256" key="1">
    <source>
        <dbReference type="ARBA" id="ARBA00004123"/>
    </source>
</evidence>
<name>A0A8S1LXZ1_PARPR</name>
<proteinExistence type="predicted"/>
<reference evidence="9" key="1">
    <citation type="submission" date="2021-01" db="EMBL/GenBank/DDBJ databases">
        <authorList>
            <consortium name="Genoscope - CEA"/>
            <person name="William W."/>
        </authorList>
    </citation>
    <scope>NUCLEOTIDE SEQUENCE</scope>
</reference>
<dbReference type="EMBL" id="CAJJDM010000048">
    <property type="protein sequence ID" value="CAD8072109.1"/>
    <property type="molecule type" value="Genomic_DNA"/>
</dbReference>
<evidence type="ECO:0000256" key="5">
    <source>
        <dbReference type="ARBA" id="ARBA00047761"/>
    </source>
</evidence>
<evidence type="ECO:0000313" key="10">
    <source>
        <dbReference type="Proteomes" id="UP000688137"/>
    </source>
</evidence>
<comment type="catalytic activity">
    <reaction evidence="6">
        <text>O-phospho-L-threonyl-[protein] + H2O = L-threonyl-[protein] + phosphate</text>
        <dbReference type="Rhea" id="RHEA:47004"/>
        <dbReference type="Rhea" id="RHEA-COMP:11060"/>
        <dbReference type="Rhea" id="RHEA-COMP:11605"/>
        <dbReference type="ChEBI" id="CHEBI:15377"/>
        <dbReference type="ChEBI" id="CHEBI:30013"/>
        <dbReference type="ChEBI" id="CHEBI:43474"/>
        <dbReference type="ChEBI" id="CHEBI:61977"/>
        <dbReference type="EC" id="3.1.3.16"/>
    </reaction>
</comment>
<sequence>MRPKYQQTQNDNNTQVRINIKHVSPIQIEILKQSGEKVVENEKIGVYIFENQNKSIMASSSGYIVWAQNQQVFEIPVTDQYFTIGVIYKNKNEMPNQQEEFEINTASTSSQAQQNYTKLNFSQLSLKNCQGNIQIQKWRVNVGDYISPTMILGICVEENQQDEIDLRTKIKGRIIELAKTKTILSRNDVFLVVDITQTCNHLKIEKNYCLICNEKVIRNEESLDLNYSDDISKKISKEIVLDILKKRKLIMVLDLDQTILHAIKITTSFNKYDFCEKQNKMIQADSDRQFNGFHQLGFNIKEHFLEMACDQQSKFIIKLRPYFEQFFLTLIPLFDIFIYTKASKSYADFILNFISNRLNEVIPEHKPFFPPQRVLSREDTICSNSKSLNRLFYPGIATNLLVILDDNAGMWNQFKENLIHTKPFVYFNEHGSTKDGQGIATDIEKEVQIYNKNDFWLYTITQKLKEISDQFWKQVKLAQDDPNFIIEFEQQVCKAKKIKTEIIEETNTRLEERTPLDLIINRKISVPTIYQEMRRNVLNGLTLFFAISEAHEESIKRGLEQAKDKAVMLGAKVYREFKEDYFVGQENSFVITVGRRKIRSIMIAQEKNVPIIHYKWIEDCDNYLFKADYKLYIEKEDGNNKNLTEDDQRDYVLKCQLMKI</sequence>
<keyword evidence="10" id="KW-1185">Reference proteome</keyword>
<evidence type="ECO:0000259" key="8">
    <source>
        <dbReference type="PROSITE" id="PS50969"/>
    </source>
</evidence>
<dbReference type="EC" id="3.1.3.16" evidence="2"/>
<comment type="caution">
    <text evidence="9">The sequence shown here is derived from an EMBL/GenBank/DDBJ whole genome shotgun (WGS) entry which is preliminary data.</text>
</comment>
<feature type="domain" description="BRCT" evidence="7">
    <location>
        <begin position="533"/>
        <end position="620"/>
    </location>
</feature>